<accession>A0ACB9CVT7</accession>
<keyword evidence="2" id="KW-1185">Reference proteome</keyword>
<dbReference type="EMBL" id="CM042013">
    <property type="protein sequence ID" value="KAI3738409.1"/>
    <property type="molecule type" value="Genomic_DNA"/>
</dbReference>
<dbReference type="Proteomes" id="UP001055811">
    <property type="component" value="Linkage Group LG05"/>
</dbReference>
<proteinExistence type="predicted"/>
<sequence length="66" mass="7882">MKSKRHCDHSRRNIKIKFIDKILLKINIILNGRPLLDVYRHKPSSDPLLALSLSRMRRRLEEITSF</sequence>
<gene>
    <name evidence="1" type="ORF">L2E82_28439</name>
</gene>
<comment type="caution">
    <text evidence="1">The sequence shown here is derived from an EMBL/GenBank/DDBJ whole genome shotgun (WGS) entry which is preliminary data.</text>
</comment>
<evidence type="ECO:0000313" key="1">
    <source>
        <dbReference type="EMBL" id="KAI3738409.1"/>
    </source>
</evidence>
<protein>
    <submittedName>
        <fullName evidence="1">Uncharacterized protein</fullName>
    </submittedName>
</protein>
<evidence type="ECO:0000313" key="2">
    <source>
        <dbReference type="Proteomes" id="UP001055811"/>
    </source>
</evidence>
<organism evidence="1 2">
    <name type="scientific">Cichorium intybus</name>
    <name type="common">Chicory</name>
    <dbReference type="NCBI Taxonomy" id="13427"/>
    <lineage>
        <taxon>Eukaryota</taxon>
        <taxon>Viridiplantae</taxon>
        <taxon>Streptophyta</taxon>
        <taxon>Embryophyta</taxon>
        <taxon>Tracheophyta</taxon>
        <taxon>Spermatophyta</taxon>
        <taxon>Magnoliopsida</taxon>
        <taxon>eudicotyledons</taxon>
        <taxon>Gunneridae</taxon>
        <taxon>Pentapetalae</taxon>
        <taxon>asterids</taxon>
        <taxon>campanulids</taxon>
        <taxon>Asterales</taxon>
        <taxon>Asteraceae</taxon>
        <taxon>Cichorioideae</taxon>
        <taxon>Cichorieae</taxon>
        <taxon>Cichoriinae</taxon>
        <taxon>Cichorium</taxon>
    </lineage>
</organism>
<name>A0ACB9CVT7_CICIN</name>
<reference evidence="2" key="1">
    <citation type="journal article" date="2022" name="Mol. Ecol. Resour.">
        <title>The genomes of chicory, endive, great burdock and yacon provide insights into Asteraceae palaeo-polyploidization history and plant inulin production.</title>
        <authorList>
            <person name="Fan W."/>
            <person name="Wang S."/>
            <person name="Wang H."/>
            <person name="Wang A."/>
            <person name="Jiang F."/>
            <person name="Liu H."/>
            <person name="Zhao H."/>
            <person name="Xu D."/>
            <person name="Zhang Y."/>
        </authorList>
    </citation>
    <scope>NUCLEOTIDE SEQUENCE [LARGE SCALE GENOMIC DNA]</scope>
    <source>
        <strain evidence="2">cv. Punajuju</strain>
    </source>
</reference>
<reference evidence="1 2" key="2">
    <citation type="journal article" date="2022" name="Mol. Ecol. Resour.">
        <title>The genomes of chicory, endive, great burdock and yacon provide insights into Asteraceae paleo-polyploidization history and plant inulin production.</title>
        <authorList>
            <person name="Fan W."/>
            <person name="Wang S."/>
            <person name="Wang H."/>
            <person name="Wang A."/>
            <person name="Jiang F."/>
            <person name="Liu H."/>
            <person name="Zhao H."/>
            <person name="Xu D."/>
            <person name="Zhang Y."/>
        </authorList>
    </citation>
    <scope>NUCLEOTIDE SEQUENCE [LARGE SCALE GENOMIC DNA]</scope>
    <source>
        <strain evidence="2">cv. Punajuju</strain>
        <tissue evidence="1">Leaves</tissue>
    </source>
</reference>